<dbReference type="RefSeq" id="WP_054327510.1">
    <property type="nucleotide sequence ID" value="NZ_JACOPL010000007.1"/>
</dbReference>
<dbReference type="Pfam" id="PF21537">
    <property type="entry name" value="DUF1980_C"/>
    <property type="match status" value="1"/>
</dbReference>
<comment type="caution">
    <text evidence="3">The sequence shown here is derived from an EMBL/GenBank/DDBJ whole genome shotgun (WGS) entry which is preliminary data.</text>
</comment>
<dbReference type="InterPro" id="IPR003495">
    <property type="entry name" value="CobW/HypB/UreG_nucleotide-bd"/>
</dbReference>
<evidence type="ECO:0000259" key="2">
    <source>
        <dbReference type="Pfam" id="PF21537"/>
    </source>
</evidence>
<evidence type="ECO:0000313" key="4">
    <source>
        <dbReference type="Proteomes" id="UP000606499"/>
    </source>
</evidence>
<dbReference type="InterPro" id="IPR048447">
    <property type="entry name" value="DUF1980_C"/>
</dbReference>
<dbReference type="SUPFAM" id="SSF52540">
    <property type="entry name" value="P-loop containing nucleoside triphosphate hydrolases"/>
    <property type="match status" value="1"/>
</dbReference>
<feature type="domain" description="CobW/HypB/UreG nucleotide-binding" evidence="1">
    <location>
        <begin position="8"/>
        <end position="172"/>
    </location>
</feature>
<dbReference type="Pfam" id="PF02492">
    <property type="entry name" value="cobW"/>
    <property type="match status" value="1"/>
</dbReference>
<organism evidence="3 4">
    <name type="scientific">Agathobaculum faecis</name>
    <dbReference type="NCBI Taxonomy" id="2763013"/>
    <lineage>
        <taxon>Bacteria</taxon>
        <taxon>Bacillati</taxon>
        <taxon>Bacillota</taxon>
        <taxon>Clostridia</taxon>
        <taxon>Eubacteriales</taxon>
        <taxon>Butyricicoccaceae</taxon>
        <taxon>Agathobaculum</taxon>
    </lineage>
</organism>
<proteinExistence type="predicted"/>
<dbReference type="Gene3D" id="3.40.50.300">
    <property type="entry name" value="P-loop containing nucleotide triphosphate hydrolases"/>
    <property type="match status" value="1"/>
</dbReference>
<keyword evidence="4" id="KW-1185">Reference proteome</keyword>
<dbReference type="PANTHER" id="PTHR13748">
    <property type="entry name" value="COBW-RELATED"/>
    <property type="match status" value="1"/>
</dbReference>
<accession>A0A923LWC7</accession>
<sequence>MPKKDPIPVYIFTGFLESGKTRFIKEILADPGFTENERTALLLCEEGIEEYDEQELLRYGTALVPIESASRLTPNILKRVEQKYDPDRILIEYNGMWKLDDLTSVFPARWELYQIVTTVDASTFALYSANMGPMMFEHITTADLVVFNRCTDALKEMLYQKNIRAMNPRATIYLDDVDGNSEDYARNMPLPFDLNADIIDIGDEDYGLWYIDATGDPSKYDGKTIRFRAQVYVGGNVPSGSFVPGRFGMVCCADDVTFLGFLCRYPNAKDLKLRDWVRVTASVTVEALPQYRGEGPVLHAVEVVPADRPAEELVYFN</sequence>
<dbReference type="EMBL" id="JACOPL010000007">
    <property type="protein sequence ID" value="MBC5725507.1"/>
    <property type="molecule type" value="Genomic_DNA"/>
</dbReference>
<feature type="domain" description="DUF1980" evidence="2">
    <location>
        <begin position="194"/>
        <end position="315"/>
    </location>
</feature>
<dbReference type="InterPro" id="IPR051316">
    <property type="entry name" value="Zinc-reg_GTPase_activator"/>
</dbReference>
<dbReference type="AlphaFoldDB" id="A0A923LWC7"/>
<dbReference type="PANTHER" id="PTHR13748:SF62">
    <property type="entry name" value="COBW DOMAIN-CONTAINING PROTEIN"/>
    <property type="match status" value="1"/>
</dbReference>
<gene>
    <name evidence="3" type="ORF">H8S45_08565</name>
</gene>
<reference evidence="3" key="1">
    <citation type="submission" date="2020-08" db="EMBL/GenBank/DDBJ databases">
        <title>Genome public.</title>
        <authorList>
            <person name="Liu C."/>
            <person name="Sun Q."/>
        </authorList>
    </citation>
    <scope>NUCLEOTIDE SEQUENCE</scope>
    <source>
        <strain evidence="3">NSJ-28</strain>
    </source>
</reference>
<protein>
    <recommendedName>
        <fullName evidence="5">CobW/HypB/UreG nucleotide-binding domain-containing protein</fullName>
    </recommendedName>
</protein>
<evidence type="ECO:0000313" key="3">
    <source>
        <dbReference type="EMBL" id="MBC5725507.1"/>
    </source>
</evidence>
<dbReference type="InterPro" id="IPR027417">
    <property type="entry name" value="P-loop_NTPase"/>
</dbReference>
<name>A0A923LWC7_9FIRM</name>
<evidence type="ECO:0008006" key="5">
    <source>
        <dbReference type="Google" id="ProtNLM"/>
    </source>
</evidence>
<dbReference type="GO" id="GO:0005737">
    <property type="term" value="C:cytoplasm"/>
    <property type="evidence" value="ECO:0007669"/>
    <property type="project" value="TreeGrafter"/>
</dbReference>
<evidence type="ECO:0000259" key="1">
    <source>
        <dbReference type="Pfam" id="PF02492"/>
    </source>
</evidence>
<dbReference type="Proteomes" id="UP000606499">
    <property type="component" value="Unassembled WGS sequence"/>
</dbReference>